<protein>
    <recommendedName>
        <fullName evidence="2">Condensin II complex subunit H2 N-terminal domain-containing protein</fullName>
    </recommendedName>
</protein>
<proteinExistence type="predicted"/>
<dbReference type="GO" id="GO:0051306">
    <property type="term" value="P:mitotic sister chromatid separation"/>
    <property type="evidence" value="ECO:0007669"/>
    <property type="project" value="TreeGrafter"/>
</dbReference>
<dbReference type="OrthoDB" id="10038475at2759"/>
<comment type="caution">
    <text evidence="3">The sequence shown here is derived from an EMBL/GenBank/DDBJ whole genome shotgun (WGS) entry which is preliminary data.</text>
</comment>
<evidence type="ECO:0000313" key="3">
    <source>
        <dbReference type="EMBL" id="CAB3254213.1"/>
    </source>
</evidence>
<keyword evidence="4" id="KW-1185">Reference proteome</keyword>
<evidence type="ECO:0000256" key="1">
    <source>
        <dbReference type="SAM" id="MobiDB-lite"/>
    </source>
</evidence>
<feature type="region of interest" description="Disordered" evidence="1">
    <location>
        <begin position="249"/>
        <end position="314"/>
    </location>
</feature>
<dbReference type="GO" id="GO:0005634">
    <property type="term" value="C:nucleus"/>
    <property type="evidence" value="ECO:0007669"/>
    <property type="project" value="TreeGrafter"/>
</dbReference>
<dbReference type="GO" id="GO:0003682">
    <property type="term" value="F:chromatin binding"/>
    <property type="evidence" value="ECO:0007669"/>
    <property type="project" value="TreeGrafter"/>
</dbReference>
<dbReference type="Proteomes" id="UP000494106">
    <property type="component" value="Unassembled WGS sequence"/>
</dbReference>
<sequence length="670" mass="72845">MDATWLESQRDQFLSQREKRWSMNSQRLEEIVAQLMKPISTDGRRSFDTDLSALLEEYLTEAGLHALEADEADDSAELVAPNFTEIALLLQQSATIYGIKVDFLYRHVLSVSDSLLNGTQESANDSVVPEEPQTPTSSRRKRKASSATEFGEIVLEASAGATRESEAPRPPPTLPRMYLELEPRVAARGDVPLFDYAAESIGLLSDFQVAWRLHEGMLVDELEGGSTRGGGALRPISLLELQAAIEAAAPPSPPPLREDSPSREESPPPEASSPLELSSPREPLAASTPLPTDAPEPLPEPAQRPAPEPIVVRRERKRRSNVKVDEIFNGNVNIVFGEDLMKKLKEVREFSIDERWISDVVRRRKVHILNERKRLIGELDDLGELDDARPPDKGETRPAPPHSPPRRAALTVCLAAGFVGWSGPEVAQAQATLDATAVRAADSDDDDGFFEQSSGGSSERGAELDPAQAARRRAQAEIAAWKASILSRAAAAEARGTFDVHELGARVLDALRDARRRPRPALDLLREHAQQEADVSRLVLATLFLVSASAAAPTRRGARRVTVSSVSAGERGQRGDRAGPAAVVGRVLAAPAVERPAALPPGGAGRRAPAAVTPPEGDGVAASAAALASLASARRRPLLNFIQDRFTFDSMRFDKELYDLLYPFWIEASW</sequence>
<name>A0A8S1AWN8_ARCPL</name>
<feature type="region of interest" description="Disordered" evidence="1">
    <location>
        <begin position="119"/>
        <end position="175"/>
    </location>
</feature>
<feature type="region of interest" description="Disordered" evidence="1">
    <location>
        <begin position="383"/>
        <end position="406"/>
    </location>
</feature>
<evidence type="ECO:0000259" key="2">
    <source>
        <dbReference type="Pfam" id="PF06278"/>
    </source>
</evidence>
<feature type="compositionally biased region" description="Low complexity" evidence="1">
    <location>
        <begin position="272"/>
        <end position="285"/>
    </location>
</feature>
<dbReference type="GO" id="GO:0000796">
    <property type="term" value="C:condensin complex"/>
    <property type="evidence" value="ECO:0007669"/>
    <property type="project" value="TreeGrafter"/>
</dbReference>
<feature type="compositionally biased region" description="Pro residues" evidence="1">
    <location>
        <begin position="292"/>
        <end position="308"/>
    </location>
</feature>
<feature type="compositionally biased region" description="Basic and acidic residues" evidence="1">
    <location>
        <begin position="256"/>
        <end position="266"/>
    </location>
</feature>
<dbReference type="InterPro" id="IPR031739">
    <property type="entry name" value="Ncaph2"/>
</dbReference>
<organism evidence="3 4">
    <name type="scientific">Arctia plantaginis</name>
    <name type="common">Wood tiger moth</name>
    <name type="synonym">Phalaena plantaginis</name>
    <dbReference type="NCBI Taxonomy" id="874455"/>
    <lineage>
        <taxon>Eukaryota</taxon>
        <taxon>Metazoa</taxon>
        <taxon>Ecdysozoa</taxon>
        <taxon>Arthropoda</taxon>
        <taxon>Hexapoda</taxon>
        <taxon>Insecta</taxon>
        <taxon>Pterygota</taxon>
        <taxon>Neoptera</taxon>
        <taxon>Endopterygota</taxon>
        <taxon>Lepidoptera</taxon>
        <taxon>Glossata</taxon>
        <taxon>Ditrysia</taxon>
        <taxon>Noctuoidea</taxon>
        <taxon>Erebidae</taxon>
        <taxon>Arctiinae</taxon>
        <taxon>Arctia</taxon>
    </lineage>
</organism>
<dbReference type="GO" id="GO:0010032">
    <property type="term" value="P:meiotic chromosome condensation"/>
    <property type="evidence" value="ECO:0007669"/>
    <property type="project" value="TreeGrafter"/>
</dbReference>
<accession>A0A8S1AWN8</accession>
<dbReference type="Pfam" id="PF06278">
    <property type="entry name" value="CNDH2_N"/>
    <property type="match status" value="1"/>
</dbReference>
<feature type="compositionally biased region" description="Low complexity" evidence="1">
    <location>
        <begin position="450"/>
        <end position="459"/>
    </location>
</feature>
<dbReference type="AlphaFoldDB" id="A0A8S1AWN8"/>
<feature type="domain" description="Condensin II complex subunit H2 N-terminal" evidence="2">
    <location>
        <begin position="33"/>
        <end position="137"/>
    </location>
</feature>
<dbReference type="PANTHER" id="PTHR14324:SF3">
    <property type="entry name" value="CONDENSIN-2 COMPLEX SUBUNIT H2"/>
    <property type="match status" value="1"/>
</dbReference>
<reference evidence="3 4" key="1">
    <citation type="submission" date="2020-04" db="EMBL/GenBank/DDBJ databases">
        <authorList>
            <person name="Wallbank WR R."/>
            <person name="Pardo Diaz C."/>
            <person name="Kozak K."/>
            <person name="Martin S."/>
            <person name="Jiggins C."/>
            <person name="Moest M."/>
            <person name="Warren A I."/>
            <person name="Byers J.R.P. K."/>
            <person name="Montejo-Kovacevich G."/>
            <person name="Yen C E."/>
        </authorList>
    </citation>
    <scope>NUCLEOTIDE SEQUENCE [LARGE SCALE GENOMIC DNA]</scope>
</reference>
<dbReference type="EMBL" id="CADEBC010000562">
    <property type="protein sequence ID" value="CAB3254213.1"/>
    <property type="molecule type" value="Genomic_DNA"/>
</dbReference>
<dbReference type="InterPro" id="IPR009378">
    <property type="entry name" value="H2_N"/>
</dbReference>
<gene>
    <name evidence="3" type="ORF">APLA_LOCUS14436</name>
</gene>
<evidence type="ECO:0000313" key="4">
    <source>
        <dbReference type="Proteomes" id="UP000494106"/>
    </source>
</evidence>
<dbReference type="PANTHER" id="PTHR14324">
    <property type="entry name" value="CONDENSIN-2 COMPLEX SUBUNIT H2"/>
    <property type="match status" value="1"/>
</dbReference>
<feature type="region of interest" description="Disordered" evidence="1">
    <location>
        <begin position="443"/>
        <end position="470"/>
    </location>
</feature>
<feature type="compositionally biased region" description="Basic and acidic residues" evidence="1">
    <location>
        <begin position="386"/>
        <end position="396"/>
    </location>
</feature>